<evidence type="ECO:0000256" key="1">
    <source>
        <dbReference type="ARBA" id="ARBA00023015"/>
    </source>
</evidence>
<evidence type="ECO:0000256" key="2">
    <source>
        <dbReference type="ARBA" id="ARBA00023125"/>
    </source>
</evidence>
<dbReference type="InterPro" id="IPR018060">
    <property type="entry name" value="HTH_AraC"/>
</dbReference>
<dbReference type="PANTHER" id="PTHR47894">
    <property type="entry name" value="HTH-TYPE TRANSCRIPTIONAL REGULATOR GADX"/>
    <property type="match status" value="1"/>
</dbReference>
<evidence type="ECO:0000313" key="5">
    <source>
        <dbReference type="EMBL" id="CCC16288.1"/>
    </source>
</evidence>
<dbReference type="Pfam" id="PF12833">
    <property type="entry name" value="HTH_18"/>
    <property type="match status" value="1"/>
</dbReference>
<dbReference type="PANTHER" id="PTHR47894:SF1">
    <property type="entry name" value="HTH-TYPE TRANSCRIPTIONAL REGULATOR VQSM"/>
    <property type="match status" value="1"/>
</dbReference>
<name>G0M2I9_LACPE</name>
<keyword evidence="2" id="KW-0238">DNA-binding</keyword>
<proteinExistence type="predicted"/>
<dbReference type="EMBL" id="FR874854">
    <property type="protein sequence ID" value="CCC16288.1"/>
    <property type="molecule type" value="Genomic_DNA"/>
</dbReference>
<dbReference type="SUPFAM" id="SSF46689">
    <property type="entry name" value="Homeodomain-like"/>
    <property type="match status" value="1"/>
</dbReference>
<dbReference type="Gene3D" id="1.10.10.60">
    <property type="entry name" value="Homeodomain-like"/>
    <property type="match status" value="1"/>
</dbReference>
<protein>
    <submittedName>
        <fullName evidence="5">Transcription regulator</fullName>
    </submittedName>
</protein>
<organism evidence="5">
    <name type="scientific">Lactiplantibacillus pentosus IG1</name>
    <dbReference type="NCBI Taxonomy" id="1042160"/>
    <lineage>
        <taxon>Bacteria</taxon>
        <taxon>Bacillati</taxon>
        <taxon>Bacillota</taxon>
        <taxon>Bacilli</taxon>
        <taxon>Lactobacillales</taxon>
        <taxon>Lactobacillaceae</taxon>
        <taxon>Lactiplantibacillus</taxon>
    </lineage>
</organism>
<sequence length="326" mass="37343">MKLAISKQFQTFIHEIGLSLDLILQRADIPNLLWKEELSLSPTQYLKFLFEIDHELTDEQILAFSDIGNVKSFMPPFFVALCAGNGLEGIRRFAKYKKLICPLIIDVEVDETKEEINIYLNFDIPNSTMPRFTLHNEQLVLISLLRTGTGTSITPVRIKSPYPYSEKLRQYIGIAPTLDKTNALTFHLQDVLLPFVTQNNVMWSYLEPELKRRLNELSTENSFENLVEKTLFSAIPSQTFSREEIATTLGVSVRTMQRKLKRKNITFIQLVQKVQLLLAINYIKAADLSLAEIASLVGYQDQASFSRAFKHWTGDTITQFKSKQSV</sequence>
<dbReference type="AlphaFoldDB" id="G0M2I9"/>
<dbReference type="InterPro" id="IPR009057">
    <property type="entry name" value="Homeodomain-like_sf"/>
</dbReference>
<gene>
    <name evidence="5" type="ORF">LPENT_00984</name>
</gene>
<dbReference type="PROSITE" id="PS01124">
    <property type="entry name" value="HTH_ARAC_FAMILY_2"/>
    <property type="match status" value="1"/>
</dbReference>
<dbReference type="SMART" id="SM00342">
    <property type="entry name" value="HTH_ARAC"/>
    <property type="match status" value="1"/>
</dbReference>
<reference evidence="5" key="1">
    <citation type="journal article" date="2011" name="J. Bacteriol.">
        <title>Genome Sequence of Lactobacillus pentosus IG1, a Strain Isolated from Spanish-Style Green Olive Fermentations.</title>
        <authorList>
            <person name="Maldonado-Barragan A."/>
            <person name="Caballero-Guerrero B."/>
            <person name="Lucena-Padros H."/>
            <person name="Ruiz-Barba J.L."/>
        </authorList>
    </citation>
    <scope>NUCLEOTIDE SEQUENCE</scope>
    <source>
        <strain evidence="5">IG1</strain>
    </source>
</reference>
<accession>G0M2I9</accession>
<keyword evidence="1" id="KW-0805">Transcription regulation</keyword>
<dbReference type="GO" id="GO:0000976">
    <property type="term" value="F:transcription cis-regulatory region binding"/>
    <property type="evidence" value="ECO:0007669"/>
    <property type="project" value="TreeGrafter"/>
</dbReference>
<feature type="domain" description="HTH araC/xylS-type" evidence="4">
    <location>
        <begin position="221"/>
        <end position="323"/>
    </location>
</feature>
<evidence type="ECO:0000259" key="4">
    <source>
        <dbReference type="PROSITE" id="PS01124"/>
    </source>
</evidence>
<evidence type="ECO:0000256" key="3">
    <source>
        <dbReference type="ARBA" id="ARBA00023163"/>
    </source>
</evidence>
<keyword evidence="3" id="KW-0804">Transcription</keyword>
<dbReference type="GO" id="GO:0003700">
    <property type="term" value="F:DNA-binding transcription factor activity"/>
    <property type="evidence" value="ECO:0007669"/>
    <property type="project" value="InterPro"/>
</dbReference>
<dbReference type="GO" id="GO:0005829">
    <property type="term" value="C:cytosol"/>
    <property type="evidence" value="ECO:0007669"/>
    <property type="project" value="TreeGrafter"/>
</dbReference>